<evidence type="ECO:0000256" key="2">
    <source>
        <dbReference type="SAM" id="SignalP"/>
    </source>
</evidence>
<feature type="signal peptide" evidence="2">
    <location>
        <begin position="1"/>
        <end position="19"/>
    </location>
</feature>
<evidence type="ECO:0008006" key="5">
    <source>
        <dbReference type="Google" id="ProtNLM"/>
    </source>
</evidence>
<keyword evidence="2" id="KW-0732">Signal</keyword>
<proteinExistence type="predicted"/>
<dbReference type="EMBL" id="OZ034824">
    <property type="protein sequence ID" value="CAL1673999.1"/>
    <property type="molecule type" value="Genomic_DNA"/>
</dbReference>
<sequence>MLVLTSVVILALSTKFGNEGVVEDGRVEGTETDRKEYAEIAREREISDGRSSTSNENPERSGLRSKPIWSKLYVAFVLQQKFLFHTTNGFVYARTPM</sequence>
<feature type="compositionally biased region" description="Basic and acidic residues" evidence="1">
    <location>
        <begin position="27"/>
        <end position="48"/>
    </location>
</feature>
<evidence type="ECO:0000256" key="1">
    <source>
        <dbReference type="SAM" id="MobiDB-lite"/>
    </source>
</evidence>
<dbReference type="Proteomes" id="UP001497644">
    <property type="component" value="Chromosome 1"/>
</dbReference>
<reference evidence="3 4" key="1">
    <citation type="submission" date="2024-04" db="EMBL/GenBank/DDBJ databases">
        <authorList>
            <consortium name="Molecular Ecology Group"/>
        </authorList>
    </citation>
    <scope>NUCLEOTIDE SEQUENCE [LARGE SCALE GENOMIC DNA]</scope>
</reference>
<protein>
    <recommendedName>
        <fullName evidence="5">Secreted protein</fullName>
    </recommendedName>
</protein>
<evidence type="ECO:0000313" key="3">
    <source>
        <dbReference type="EMBL" id="CAL1673999.1"/>
    </source>
</evidence>
<gene>
    <name evidence="3" type="ORF">LPLAT_LOCUS771</name>
</gene>
<feature type="chain" id="PRO_5043808203" description="Secreted protein" evidence="2">
    <location>
        <begin position="20"/>
        <end position="97"/>
    </location>
</feature>
<organism evidence="3 4">
    <name type="scientific">Lasius platythorax</name>
    <dbReference type="NCBI Taxonomy" id="488582"/>
    <lineage>
        <taxon>Eukaryota</taxon>
        <taxon>Metazoa</taxon>
        <taxon>Ecdysozoa</taxon>
        <taxon>Arthropoda</taxon>
        <taxon>Hexapoda</taxon>
        <taxon>Insecta</taxon>
        <taxon>Pterygota</taxon>
        <taxon>Neoptera</taxon>
        <taxon>Endopterygota</taxon>
        <taxon>Hymenoptera</taxon>
        <taxon>Apocrita</taxon>
        <taxon>Aculeata</taxon>
        <taxon>Formicoidea</taxon>
        <taxon>Formicidae</taxon>
        <taxon>Formicinae</taxon>
        <taxon>Lasius</taxon>
        <taxon>Lasius</taxon>
    </lineage>
</organism>
<evidence type="ECO:0000313" key="4">
    <source>
        <dbReference type="Proteomes" id="UP001497644"/>
    </source>
</evidence>
<accession>A0AAV2N3C4</accession>
<dbReference type="AlphaFoldDB" id="A0AAV2N3C4"/>
<keyword evidence="4" id="KW-1185">Reference proteome</keyword>
<feature type="region of interest" description="Disordered" evidence="1">
    <location>
        <begin position="27"/>
        <end position="63"/>
    </location>
</feature>
<name>A0AAV2N3C4_9HYME</name>